<gene>
    <name evidence="3" type="ORF">S40285_09063</name>
</gene>
<evidence type="ECO:0000259" key="2">
    <source>
        <dbReference type="Pfam" id="PF07859"/>
    </source>
</evidence>
<keyword evidence="4" id="KW-1185">Reference proteome</keyword>
<dbReference type="Gene3D" id="3.40.50.1820">
    <property type="entry name" value="alpha/beta hydrolase"/>
    <property type="match status" value="1"/>
</dbReference>
<sequence length="335" mass="36632">MTADDRCVHQAIHPSVRPLLDPEYVEFHDQYYQYLIPDDQKIWDGSARVRAVSVPSTESVPVAVGSIRDIDLGNYNARVFTPEGVRPDSGWPVFLWFHGGGWTVGDVGANNDLCTLVCQRAACVVVTVGYRLAPENPFPAAFDDCVDALRWVHSQEGVQDLGINPSNIGTGGISAGGQLAASLSIKAATLDPPIALAFQLLIVPVIDNTATASNVWQTRKNAPWLTPARMQWYRRMYLVNEEDAEKWEASPNHAPKTLLAKSPKTWIAVAEQDLLSTEALLFEKQLNGAWEEAGSKNDGLSVELGIYKGSTHSILAMSGMFAEHLDFGGVSCSYF</sequence>
<dbReference type="AlphaFoldDB" id="A0A084QM04"/>
<dbReference type="InterPro" id="IPR013094">
    <property type="entry name" value="AB_hydrolase_3"/>
</dbReference>
<protein>
    <recommendedName>
        <fullName evidence="2">Alpha/beta hydrolase fold-3 domain-containing protein</fullName>
    </recommendedName>
</protein>
<dbReference type="SUPFAM" id="SSF53474">
    <property type="entry name" value="alpha/beta-Hydrolases"/>
    <property type="match status" value="1"/>
</dbReference>
<evidence type="ECO:0000256" key="1">
    <source>
        <dbReference type="ARBA" id="ARBA00022801"/>
    </source>
</evidence>
<dbReference type="HOGENOM" id="CLU_012494_6_2_1"/>
<reference evidence="3 4" key="1">
    <citation type="journal article" date="2014" name="BMC Genomics">
        <title>Comparative genome sequencing reveals chemotype-specific gene clusters in the toxigenic black mold Stachybotrys.</title>
        <authorList>
            <person name="Semeiks J."/>
            <person name="Borek D."/>
            <person name="Otwinowski Z."/>
            <person name="Grishin N.V."/>
        </authorList>
    </citation>
    <scope>NUCLEOTIDE SEQUENCE [LARGE SCALE GENOMIC DNA]</scope>
    <source>
        <strain evidence="3 4">IBT 40285</strain>
    </source>
</reference>
<name>A0A084QM04_STAC4</name>
<dbReference type="EMBL" id="KL660634">
    <property type="protein sequence ID" value="KFA64989.1"/>
    <property type="molecule type" value="Genomic_DNA"/>
</dbReference>
<organism evidence="3 4">
    <name type="scientific">Stachybotrys chlorohalonatus (strain IBT 40285)</name>
    <dbReference type="NCBI Taxonomy" id="1283841"/>
    <lineage>
        <taxon>Eukaryota</taxon>
        <taxon>Fungi</taxon>
        <taxon>Dikarya</taxon>
        <taxon>Ascomycota</taxon>
        <taxon>Pezizomycotina</taxon>
        <taxon>Sordariomycetes</taxon>
        <taxon>Hypocreomycetidae</taxon>
        <taxon>Hypocreales</taxon>
        <taxon>Stachybotryaceae</taxon>
        <taxon>Stachybotrys</taxon>
    </lineage>
</organism>
<dbReference type="GO" id="GO:0016787">
    <property type="term" value="F:hydrolase activity"/>
    <property type="evidence" value="ECO:0007669"/>
    <property type="project" value="UniProtKB-KW"/>
</dbReference>
<proteinExistence type="predicted"/>
<dbReference type="InParanoid" id="A0A084QM04"/>
<evidence type="ECO:0000313" key="3">
    <source>
        <dbReference type="EMBL" id="KFA64989.1"/>
    </source>
</evidence>
<feature type="domain" description="Alpha/beta hydrolase fold-3" evidence="2">
    <location>
        <begin position="95"/>
        <end position="293"/>
    </location>
</feature>
<keyword evidence="1" id="KW-0378">Hydrolase</keyword>
<accession>A0A084QM04</accession>
<dbReference type="PANTHER" id="PTHR48081">
    <property type="entry name" value="AB HYDROLASE SUPERFAMILY PROTEIN C4A8.06C"/>
    <property type="match status" value="1"/>
</dbReference>
<dbReference type="InterPro" id="IPR050300">
    <property type="entry name" value="GDXG_lipolytic_enzyme"/>
</dbReference>
<evidence type="ECO:0000313" key="4">
    <source>
        <dbReference type="Proteomes" id="UP000028524"/>
    </source>
</evidence>
<dbReference type="InterPro" id="IPR029058">
    <property type="entry name" value="AB_hydrolase_fold"/>
</dbReference>
<dbReference type="Pfam" id="PF07859">
    <property type="entry name" value="Abhydrolase_3"/>
    <property type="match status" value="1"/>
</dbReference>
<dbReference type="Proteomes" id="UP000028524">
    <property type="component" value="Unassembled WGS sequence"/>
</dbReference>
<dbReference type="PANTHER" id="PTHR48081:SF8">
    <property type="entry name" value="ALPHA_BETA HYDROLASE FOLD-3 DOMAIN-CONTAINING PROTEIN-RELATED"/>
    <property type="match status" value="1"/>
</dbReference>
<dbReference type="STRING" id="1283841.A0A084QM04"/>
<dbReference type="OrthoDB" id="408631at2759"/>
<dbReference type="OMA" id="TNTWARF"/>